<evidence type="ECO:0000313" key="2">
    <source>
        <dbReference type="EMBL" id="GFQ75522.1"/>
    </source>
</evidence>
<dbReference type="InterPro" id="IPR007110">
    <property type="entry name" value="Ig-like_dom"/>
</dbReference>
<keyword evidence="2" id="KW-0675">Receptor</keyword>
<proteinExistence type="predicted"/>
<protein>
    <submittedName>
        <fullName evidence="2">B-cell receptor CD22</fullName>
    </submittedName>
</protein>
<dbReference type="PROSITE" id="PS50835">
    <property type="entry name" value="IG_LIKE"/>
    <property type="match status" value="1"/>
</dbReference>
<feature type="non-terminal residue" evidence="2">
    <location>
        <position position="152"/>
    </location>
</feature>
<dbReference type="EMBL" id="BMAO01011680">
    <property type="protein sequence ID" value="GFQ75522.1"/>
    <property type="molecule type" value="Genomic_DNA"/>
</dbReference>
<dbReference type="InterPro" id="IPR013783">
    <property type="entry name" value="Ig-like_fold"/>
</dbReference>
<sequence>PPTFIQDLPDIRGAARDAPFISFECRVECEPLCEILWTKDGERVTNSELFIVRNKITPEDVLNNRFRSVTSTLQFNMTAWPGRRLERDRDRANYTCFSTPNMVGDGVSSSMLFLVEYPPEAMSLLKVLFESTRGCAPEVECAASSGPRPICG</sequence>
<feature type="domain" description="Ig-like" evidence="1">
    <location>
        <begin position="2"/>
        <end position="96"/>
    </location>
</feature>
<gene>
    <name evidence="2" type="primary">CD22</name>
    <name evidence="2" type="ORF">TNCT_552572</name>
</gene>
<evidence type="ECO:0000313" key="3">
    <source>
        <dbReference type="Proteomes" id="UP000887116"/>
    </source>
</evidence>
<dbReference type="AlphaFoldDB" id="A0A8X6FC40"/>
<name>A0A8X6FC40_TRICU</name>
<dbReference type="OrthoDB" id="6429855at2759"/>
<accession>A0A8X6FC40</accession>
<dbReference type="InterPro" id="IPR036179">
    <property type="entry name" value="Ig-like_dom_sf"/>
</dbReference>
<comment type="caution">
    <text evidence="2">The sequence shown here is derived from an EMBL/GenBank/DDBJ whole genome shotgun (WGS) entry which is preliminary data.</text>
</comment>
<dbReference type="Gene3D" id="2.60.40.10">
    <property type="entry name" value="Immunoglobulins"/>
    <property type="match status" value="1"/>
</dbReference>
<dbReference type="SUPFAM" id="SSF48726">
    <property type="entry name" value="Immunoglobulin"/>
    <property type="match status" value="1"/>
</dbReference>
<organism evidence="2 3">
    <name type="scientific">Trichonephila clavata</name>
    <name type="common">Joro spider</name>
    <name type="synonym">Nephila clavata</name>
    <dbReference type="NCBI Taxonomy" id="2740835"/>
    <lineage>
        <taxon>Eukaryota</taxon>
        <taxon>Metazoa</taxon>
        <taxon>Ecdysozoa</taxon>
        <taxon>Arthropoda</taxon>
        <taxon>Chelicerata</taxon>
        <taxon>Arachnida</taxon>
        <taxon>Araneae</taxon>
        <taxon>Araneomorphae</taxon>
        <taxon>Entelegynae</taxon>
        <taxon>Araneoidea</taxon>
        <taxon>Nephilidae</taxon>
        <taxon>Trichonephila</taxon>
    </lineage>
</organism>
<reference evidence="2" key="1">
    <citation type="submission" date="2020-07" db="EMBL/GenBank/DDBJ databases">
        <title>Multicomponent nature underlies the extraordinary mechanical properties of spider dragline silk.</title>
        <authorList>
            <person name="Kono N."/>
            <person name="Nakamura H."/>
            <person name="Mori M."/>
            <person name="Yoshida Y."/>
            <person name="Ohtoshi R."/>
            <person name="Malay A.D."/>
            <person name="Moran D.A.P."/>
            <person name="Tomita M."/>
            <person name="Numata K."/>
            <person name="Arakawa K."/>
        </authorList>
    </citation>
    <scope>NUCLEOTIDE SEQUENCE</scope>
</reference>
<evidence type="ECO:0000259" key="1">
    <source>
        <dbReference type="PROSITE" id="PS50835"/>
    </source>
</evidence>
<dbReference type="Proteomes" id="UP000887116">
    <property type="component" value="Unassembled WGS sequence"/>
</dbReference>
<keyword evidence="3" id="KW-1185">Reference proteome</keyword>